<dbReference type="Proteomes" id="UP000186817">
    <property type="component" value="Unassembled WGS sequence"/>
</dbReference>
<accession>A0A1Q9EYT2</accession>
<dbReference type="PANTHER" id="PTHR45036">
    <property type="entry name" value="METHYLTRANSFERASE LIKE 7B"/>
    <property type="match status" value="1"/>
</dbReference>
<dbReference type="SUPFAM" id="SSF53335">
    <property type="entry name" value="S-adenosyl-L-methionine-dependent methyltransferases"/>
    <property type="match status" value="1"/>
</dbReference>
<dbReference type="InterPro" id="IPR052356">
    <property type="entry name" value="Thiol_S-MT"/>
</dbReference>
<dbReference type="Pfam" id="PF08241">
    <property type="entry name" value="Methyltransf_11"/>
    <property type="match status" value="1"/>
</dbReference>
<reference evidence="2 3" key="1">
    <citation type="submission" date="2016-02" db="EMBL/GenBank/DDBJ databases">
        <title>Genome analysis of coral dinoflagellate symbionts highlights evolutionary adaptations to a symbiotic lifestyle.</title>
        <authorList>
            <person name="Aranda M."/>
            <person name="Li Y."/>
            <person name="Liew Y.J."/>
            <person name="Baumgarten S."/>
            <person name="Simakov O."/>
            <person name="Wilson M."/>
            <person name="Piel J."/>
            <person name="Ashoor H."/>
            <person name="Bougouffa S."/>
            <person name="Bajic V.B."/>
            <person name="Ryu T."/>
            <person name="Ravasi T."/>
            <person name="Bayer T."/>
            <person name="Micklem G."/>
            <person name="Kim H."/>
            <person name="Bhak J."/>
            <person name="Lajeunesse T.C."/>
            <person name="Voolstra C.R."/>
        </authorList>
    </citation>
    <scope>NUCLEOTIDE SEQUENCE [LARGE SCALE GENOMIC DNA]</scope>
    <source>
        <strain evidence="2 3">CCMP2467</strain>
    </source>
</reference>
<protein>
    <recommendedName>
        <fullName evidence="1">Methyltransferase type 11 domain-containing protein</fullName>
    </recommendedName>
</protein>
<dbReference type="CDD" id="cd02440">
    <property type="entry name" value="AdoMet_MTases"/>
    <property type="match status" value="1"/>
</dbReference>
<dbReference type="PANTHER" id="PTHR45036:SF1">
    <property type="entry name" value="METHYLTRANSFERASE LIKE 7A"/>
    <property type="match status" value="1"/>
</dbReference>
<name>A0A1Q9EYT2_SYMMI</name>
<organism evidence="2 3">
    <name type="scientific">Symbiodinium microadriaticum</name>
    <name type="common">Dinoflagellate</name>
    <name type="synonym">Zooxanthella microadriatica</name>
    <dbReference type="NCBI Taxonomy" id="2951"/>
    <lineage>
        <taxon>Eukaryota</taxon>
        <taxon>Sar</taxon>
        <taxon>Alveolata</taxon>
        <taxon>Dinophyceae</taxon>
        <taxon>Suessiales</taxon>
        <taxon>Symbiodiniaceae</taxon>
        <taxon>Symbiodinium</taxon>
    </lineage>
</organism>
<dbReference type="Gene3D" id="3.40.50.150">
    <property type="entry name" value="Vaccinia Virus protein VP39"/>
    <property type="match status" value="1"/>
</dbReference>
<sequence length="220" mass="24585">MHLRRCRKQNMINATSTDAMHYNGTEGIAGSVFLQGYGQIDVVSDIGSIPLPDESFDLVICTDVLEHVLNPKRAMHEMGRLLKPGGMVLLQVPFGGALHNLPHHYFAGFTHKWFEKVASAASLEVAWGYHFETLARRLQRSLQNEECLSGIFGGKQAAAWRTHVTDELPHVLEHLRVCQSNPEGAVDQSFPEGIRAILIKKDQQGVVLVLAVWHKMDLTR</sequence>
<comment type="caution">
    <text evidence="2">The sequence shown here is derived from an EMBL/GenBank/DDBJ whole genome shotgun (WGS) entry which is preliminary data.</text>
</comment>
<dbReference type="InterPro" id="IPR013216">
    <property type="entry name" value="Methyltransf_11"/>
</dbReference>
<dbReference type="AlphaFoldDB" id="A0A1Q9EYT2"/>
<dbReference type="GO" id="GO:0008757">
    <property type="term" value="F:S-adenosylmethionine-dependent methyltransferase activity"/>
    <property type="evidence" value="ECO:0007669"/>
    <property type="project" value="InterPro"/>
</dbReference>
<dbReference type="InterPro" id="IPR029063">
    <property type="entry name" value="SAM-dependent_MTases_sf"/>
</dbReference>
<evidence type="ECO:0000313" key="2">
    <source>
        <dbReference type="EMBL" id="OLQ12614.1"/>
    </source>
</evidence>
<evidence type="ECO:0000313" key="3">
    <source>
        <dbReference type="Proteomes" id="UP000186817"/>
    </source>
</evidence>
<keyword evidence="3" id="KW-1185">Reference proteome</keyword>
<gene>
    <name evidence="2" type="ORF">AK812_SmicGene3444</name>
</gene>
<proteinExistence type="predicted"/>
<dbReference type="EMBL" id="LSRX01000040">
    <property type="protein sequence ID" value="OLQ12614.1"/>
    <property type="molecule type" value="Genomic_DNA"/>
</dbReference>
<feature type="domain" description="Methyltransferase type 11" evidence="1">
    <location>
        <begin position="42"/>
        <end position="89"/>
    </location>
</feature>
<evidence type="ECO:0000259" key="1">
    <source>
        <dbReference type="Pfam" id="PF08241"/>
    </source>
</evidence>
<dbReference type="OrthoDB" id="406352at2759"/>